<sequence>MSFKFPNLSSLQNTLQQTTQQLTSSIQDNLSHLEKEVSSLNSNLSPILKRTTRSLQEKFGSIDDISELPQEYKDLEKKTDNLKVFYKKVLTITSQYEIESYDYPPNLRESLNDYGKLFNEKLSGLSQATTTSEAEAVLMATSKDQTPKTFNHQLSKAFKNSRELLVSETEEGELVESSLTTALLKVSEYYYKVGDERLEQDKLIISEFNNKVRNILSHDFDKASKLRKQVEISRLSFDTVRSDIKFYQKGDENVEVPDALSKKLELAEDELVSATELAVESMKRLIKPVESLALVKILVKIQLNYHKNVAGELSTLVDELESIPADVE</sequence>
<dbReference type="Gene3D" id="1.20.1270.60">
    <property type="entry name" value="Arfaptin homology (AH) domain/BAR domain"/>
    <property type="match status" value="1"/>
</dbReference>
<protein>
    <recommendedName>
        <fullName evidence="3">BAR domain-containing protein</fullName>
    </recommendedName>
</protein>
<dbReference type="Pfam" id="PF10455">
    <property type="entry name" value="BAR_2"/>
    <property type="match status" value="1"/>
</dbReference>
<dbReference type="InterPro" id="IPR027267">
    <property type="entry name" value="AH/BAR_dom_sf"/>
</dbReference>
<gene>
    <name evidence="1" type="ORF">CANARDRAFT_6239</name>
</gene>
<dbReference type="Proteomes" id="UP000094801">
    <property type="component" value="Unassembled WGS sequence"/>
</dbReference>
<accession>A0A1E4T4L4</accession>
<evidence type="ECO:0000313" key="1">
    <source>
        <dbReference type="EMBL" id="ODV86662.1"/>
    </source>
</evidence>
<reference evidence="2" key="1">
    <citation type="submission" date="2016-04" db="EMBL/GenBank/DDBJ databases">
        <title>Comparative genomics of biotechnologically important yeasts.</title>
        <authorList>
            <consortium name="DOE Joint Genome Institute"/>
            <person name="Riley R."/>
            <person name="Haridas S."/>
            <person name="Wolfe K.H."/>
            <person name="Lopes M.R."/>
            <person name="Hittinger C.T."/>
            <person name="Goker M."/>
            <person name="Salamov A."/>
            <person name="Wisecaver J."/>
            <person name="Long T.M."/>
            <person name="Aerts A.L."/>
            <person name="Barry K."/>
            <person name="Choi C."/>
            <person name="Clum A."/>
            <person name="Coughlan A.Y."/>
            <person name="Deshpande S."/>
            <person name="Douglass A.P."/>
            <person name="Hanson S.J."/>
            <person name="Klenk H.-P."/>
            <person name="Labutti K."/>
            <person name="Lapidus A."/>
            <person name="Lindquist E."/>
            <person name="Lipzen A."/>
            <person name="Meier-Kolthoff J.P."/>
            <person name="Ohm R.A."/>
            <person name="Otillar R.P."/>
            <person name="Pangilinan J."/>
            <person name="Peng Y."/>
            <person name="Rokas A."/>
            <person name="Rosa C.A."/>
            <person name="Scheuner C."/>
            <person name="Sibirny A.A."/>
            <person name="Slot J.C."/>
            <person name="Stielow J.B."/>
            <person name="Sun H."/>
            <person name="Kurtzman C.P."/>
            <person name="Blackwell M."/>
            <person name="Grigoriev I.V."/>
            <person name="Jeffries T.W."/>
        </authorList>
    </citation>
    <scope>NUCLEOTIDE SEQUENCE [LARGE SCALE GENOMIC DNA]</scope>
    <source>
        <strain evidence="2">NRRL YB-2248</strain>
    </source>
</reference>
<dbReference type="AlphaFoldDB" id="A0A1E4T4L4"/>
<dbReference type="EMBL" id="KV453849">
    <property type="protein sequence ID" value="ODV86662.1"/>
    <property type="molecule type" value="Genomic_DNA"/>
</dbReference>
<keyword evidence="2" id="KW-1185">Reference proteome</keyword>
<proteinExistence type="predicted"/>
<dbReference type="SUPFAM" id="SSF103657">
    <property type="entry name" value="BAR/IMD domain-like"/>
    <property type="match status" value="1"/>
</dbReference>
<dbReference type="OrthoDB" id="5549748at2759"/>
<evidence type="ECO:0000313" key="2">
    <source>
        <dbReference type="Proteomes" id="UP000094801"/>
    </source>
</evidence>
<dbReference type="STRING" id="983967.A0A1E4T4L4"/>
<organism evidence="1 2">
    <name type="scientific">[Candida] arabinofermentans NRRL YB-2248</name>
    <dbReference type="NCBI Taxonomy" id="983967"/>
    <lineage>
        <taxon>Eukaryota</taxon>
        <taxon>Fungi</taxon>
        <taxon>Dikarya</taxon>
        <taxon>Ascomycota</taxon>
        <taxon>Saccharomycotina</taxon>
        <taxon>Pichiomycetes</taxon>
        <taxon>Pichiales</taxon>
        <taxon>Pichiaceae</taxon>
        <taxon>Ogataea</taxon>
        <taxon>Ogataea/Candida clade</taxon>
    </lineage>
</organism>
<evidence type="ECO:0008006" key="3">
    <source>
        <dbReference type="Google" id="ProtNLM"/>
    </source>
</evidence>
<name>A0A1E4T4L4_9ASCO</name>
<dbReference type="InterPro" id="IPR018859">
    <property type="entry name" value="BAR_dom-cont"/>
</dbReference>